<organism evidence="2 3">
    <name type="scientific">Lates japonicus</name>
    <name type="common">Japanese lates</name>
    <dbReference type="NCBI Taxonomy" id="270547"/>
    <lineage>
        <taxon>Eukaryota</taxon>
        <taxon>Metazoa</taxon>
        <taxon>Chordata</taxon>
        <taxon>Craniata</taxon>
        <taxon>Vertebrata</taxon>
        <taxon>Euteleostomi</taxon>
        <taxon>Actinopterygii</taxon>
        <taxon>Neopterygii</taxon>
        <taxon>Teleostei</taxon>
        <taxon>Neoteleostei</taxon>
        <taxon>Acanthomorphata</taxon>
        <taxon>Carangaria</taxon>
        <taxon>Carangaria incertae sedis</taxon>
        <taxon>Centropomidae</taxon>
        <taxon>Lates</taxon>
    </lineage>
</organism>
<keyword evidence="3" id="KW-1185">Reference proteome</keyword>
<evidence type="ECO:0000256" key="1">
    <source>
        <dbReference type="SAM" id="MobiDB-lite"/>
    </source>
</evidence>
<name>A0AAD3NIW5_LATJO</name>
<feature type="compositionally biased region" description="Polar residues" evidence="1">
    <location>
        <begin position="94"/>
        <end position="106"/>
    </location>
</feature>
<sequence length="106" mass="10741">MSLLGRVAVHRARKAALLCVVFLMARAWSSASLALAGGVSRTGAVHRSVPAVIPAGEGGGPPGQEALLTLAPSGDYRAGRHRSVHGYPRGLGGVSSTTSVTQRGTV</sequence>
<protein>
    <submittedName>
        <fullName evidence="2">Leucine-rich repeat-containing protein 4</fullName>
    </submittedName>
</protein>
<reference evidence="2" key="1">
    <citation type="submission" date="2022-08" db="EMBL/GenBank/DDBJ databases">
        <title>Genome sequencing of akame (Lates japonicus).</title>
        <authorList>
            <person name="Hashiguchi Y."/>
            <person name="Takahashi H."/>
        </authorList>
    </citation>
    <scope>NUCLEOTIDE SEQUENCE</scope>
    <source>
        <strain evidence="2">Kochi</strain>
    </source>
</reference>
<feature type="region of interest" description="Disordered" evidence="1">
    <location>
        <begin position="79"/>
        <end position="106"/>
    </location>
</feature>
<proteinExistence type="predicted"/>
<gene>
    <name evidence="2" type="ORF">AKAME5_002507600</name>
</gene>
<evidence type="ECO:0000313" key="3">
    <source>
        <dbReference type="Proteomes" id="UP001279410"/>
    </source>
</evidence>
<dbReference type="AlphaFoldDB" id="A0AAD3NIW5"/>
<dbReference type="Proteomes" id="UP001279410">
    <property type="component" value="Unassembled WGS sequence"/>
</dbReference>
<evidence type="ECO:0000313" key="2">
    <source>
        <dbReference type="EMBL" id="GLD73751.1"/>
    </source>
</evidence>
<comment type="caution">
    <text evidence="2">The sequence shown here is derived from an EMBL/GenBank/DDBJ whole genome shotgun (WGS) entry which is preliminary data.</text>
</comment>
<accession>A0AAD3NIW5</accession>
<dbReference type="EMBL" id="BRZM01001791">
    <property type="protein sequence ID" value="GLD73751.1"/>
    <property type="molecule type" value="Genomic_DNA"/>
</dbReference>